<name>A0ABQ7R886_PLUXY</name>
<evidence type="ECO:0000313" key="2">
    <source>
        <dbReference type="Proteomes" id="UP000823941"/>
    </source>
</evidence>
<organism evidence="1 2">
    <name type="scientific">Plutella xylostella</name>
    <name type="common">Diamondback moth</name>
    <name type="synonym">Plutella maculipennis</name>
    <dbReference type="NCBI Taxonomy" id="51655"/>
    <lineage>
        <taxon>Eukaryota</taxon>
        <taxon>Metazoa</taxon>
        <taxon>Ecdysozoa</taxon>
        <taxon>Arthropoda</taxon>
        <taxon>Hexapoda</taxon>
        <taxon>Insecta</taxon>
        <taxon>Pterygota</taxon>
        <taxon>Neoptera</taxon>
        <taxon>Endopterygota</taxon>
        <taxon>Lepidoptera</taxon>
        <taxon>Glossata</taxon>
        <taxon>Ditrysia</taxon>
        <taxon>Yponomeutoidea</taxon>
        <taxon>Plutellidae</taxon>
        <taxon>Plutella</taxon>
    </lineage>
</organism>
<reference evidence="1 2" key="1">
    <citation type="submission" date="2021-06" db="EMBL/GenBank/DDBJ databases">
        <title>A haploid diamondback moth (Plutella xylostella L.) genome assembly resolves 31 chromosomes and identifies a diamide resistance mutation.</title>
        <authorList>
            <person name="Ward C.M."/>
            <person name="Perry K.D."/>
            <person name="Baker G."/>
            <person name="Powis K."/>
            <person name="Heckel D.G."/>
            <person name="Baxter S.W."/>
        </authorList>
    </citation>
    <scope>NUCLEOTIDE SEQUENCE [LARGE SCALE GENOMIC DNA]</scope>
    <source>
        <strain evidence="1 2">LV</strain>
        <tissue evidence="1">Single pupa</tissue>
    </source>
</reference>
<dbReference type="Proteomes" id="UP000823941">
    <property type="component" value="Chromosome 1"/>
</dbReference>
<feature type="non-terminal residue" evidence="1">
    <location>
        <position position="64"/>
    </location>
</feature>
<sequence>MWAHALRLSQVESVLVPGKDLCSMVQTSSEYLSTSFFAIVKMVIAIVKTKSRLREEMDVSLNKE</sequence>
<evidence type="ECO:0000313" key="1">
    <source>
        <dbReference type="EMBL" id="KAG7313512.1"/>
    </source>
</evidence>
<proteinExistence type="predicted"/>
<protein>
    <submittedName>
        <fullName evidence="1">Uncharacterized protein</fullName>
    </submittedName>
</protein>
<comment type="caution">
    <text evidence="1">The sequence shown here is derived from an EMBL/GenBank/DDBJ whole genome shotgun (WGS) entry which is preliminary data.</text>
</comment>
<gene>
    <name evidence="1" type="ORF">JYU34_000651</name>
</gene>
<keyword evidence="2" id="KW-1185">Reference proteome</keyword>
<accession>A0ABQ7R886</accession>
<dbReference type="EMBL" id="JAHIBW010000001">
    <property type="protein sequence ID" value="KAG7313512.1"/>
    <property type="molecule type" value="Genomic_DNA"/>
</dbReference>